<dbReference type="EMBL" id="CM029044">
    <property type="protein sequence ID" value="KAG2606825.1"/>
    <property type="molecule type" value="Genomic_DNA"/>
</dbReference>
<keyword evidence="2" id="KW-1185">Reference proteome</keyword>
<reference evidence="1" key="1">
    <citation type="submission" date="2020-05" db="EMBL/GenBank/DDBJ databases">
        <title>WGS assembly of Panicum virgatum.</title>
        <authorList>
            <person name="Lovell J.T."/>
            <person name="Jenkins J."/>
            <person name="Shu S."/>
            <person name="Juenger T.E."/>
            <person name="Schmutz J."/>
        </authorList>
    </citation>
    <scope>NUCLEOTIDE SEQUENCE</scope>
    <source>
        <strain evidence="1">AP13</strain>
    </source>
</reference>
<accession>A0A8T0TC69</accession>
<dbReference type="Proteomes" id="UP000823388">
    <property type="component" value="Chromosome 4N"/>
</dbReference>
<name>A0A8T0TC69_PANVG</name>
<evidence type="ECO:0000313" key="2">
    <source>
        <dbReference type="Proteomes" id="UP000823388"/>
    </source>
</evidence>
<sequence>MGVEVVRGEEDGSFTPKDMAAALRRVMVEDDGQEFGVKAKELARVFGNDEANYQCLRDFLRYLSKHSRG</sequence>
<dbReference type="AlphaFoldDB" id="A0A8T0TC69"/>
<proteinExistence type="predicted"/>
<protein>
    <submittedName>
        <fullName evidence="1">Uncharacterized protein</fullName>
    </submittedName>
</protein>
<evidence type="ECO:0000313" key="1">
    <source>
        <dbReference type="EMBL" id="KAG2606825.1"/>
    </source>
</evidence>
<organism evidence="1 2">
    <name type="scientific">Panicum virgatum</name>
    <name type="common">Blackwell switchgrass</name>
    <dbReference type="NCBI Taxonomy" id="38727"/>
    <lineage>
        <taxon>Eukaryota</taxon>
        <taxon>Viridiplantae</taxon>
        <taxon>Streptophyta</taxon>
        <taxon>Embryophyta</taxon>
        <taxon>Tracheophyta</taxon>
        <taxon>Spermatophyta</taxon>
        <taxon>Magnoliopsida</taxon>
        <taxon>Liliopsida</taxon>
        <taxon>Poales</taxon>
        <taxon>Poaceae</taxon>
        <taxon>PACMAD clade</taxon>
        <taxon>Panicoideae</taxon>
        <taxon>Panicodae</taxon>
        <taxon>Paniceae</taxon>
        <taxon>Panicinae</taxon>
        <taxon>Panicum</taxon>
        <taxon>Panicum sect. Hiantes</taxon>
    </lineage>
</organism>
<dbReference type="SUPFAM" id="SSF53756">
    <property type="entry name" value="UDP-Glycosyltransferase/glycogen phosphorylase"/>
    <property type="match status" value="1"/>
</dbReference>
<gene>
    <name evidence="1" type="ORF">PVAP13_4NG163411</name>
</gene>
<comment type="caution">
    <text evidence="1">The sequence shown here is derived from an EMBL/GenBank/DDBJ whole genome shotgun (WGS) entry which is preliminary data.</text>
</comment>